<reference evidence="2" key="1">
    <citation type="journal article" date="2014" name="Int. J. Syst. Evol. Microbiol.">
        <title>Complete genome sequence of Corynebacterium casei LMG S-19264T (=DSM 44701T), isolated from a smear-ripened cheese.</title>
        <authorList>
            <consortium name="US DOE Joint Genome Institute (JGI-PGF)"/>
            <person name="Walter F."/>
            <person name="Albersmeier A."/>
            <person name="Kalinowski J."/>
            <person name="Ruckert C."/>
        </authorList>
    </citation>
    <scope>NUCLEOTIDE SEQUENCE</scope>
    <source>
        <strain evidence="2">CGMCC 1.15763</strain>
    </source>
</reference>
<dbReference type="RefSeq" id="WP_188597516.1">
    <property type="nucleotide sequence ID" value="NZ_BMJW01000001.1"/>
</dbReference>
<gene>
    <name evidence="2" type="ORF">GCM10011416_03140</name>
</gene>
<organism evidence="2 3">
    <name type="scientific">Polaribacter pacificus</name>
    <dbReference type="NCBI Taxonomy" id="1775173"/>
    <lineage>
        <taxon>Bacteria</taxon>
        <taxon>Pseudomonadati</taxon>
        <taxon>Bacteroidota</taxon>
        <taxon>Flavobacteriia</taxon>
        <taxon>Flavobacteriales</taxon>
        <taxon>Flavobacteriaceae</taxon>
    </lineage>
</organism>
<reference evidence="2" key="2">
    <citation type="submission" date="2020-09" db="EMBL/GenBank/DDBJ databases">
        <authorList>
            <person name="Sun Q."/>
            <person name="Zhou Y."/>
        </authorList>
    </citation>
    <scope>NUCLEOTIDE SEQUENCE</scope>
    <source>
        <strain evidence="2">CGMCC 1.15763</strain>
    </source>
</reference>
<dbReference type="Pfam" id="PF13590">
    <property type="entry name" value="DUF4136"/>
    <property type="match status" value="1"/>
</dbReference>
<feature type="domain" description="DUF4136" evidence="1">
    <location>
        <begin position="13"/>
        <end position="159"/>
    </location>
</feature>
<evidence type="ECO:0000313" key="2">
    <source>
        <dbReference type="EMBL" id="GGG89956.1"/>
    </source>
</evidence>
<dbReference type="EMBL" id="BMJW01000001">
    <property type="protein sequence ID" value="GGG89956.1"/>
    <property type="molecule type" value="Genomic_DNA"/>
</dbReference>
<evidence type="ECO:0000259" key="1">
    <source>
        <dbReference type="Pfam" id="PF13590"/>
    </source>
</evidence>
<dbReference type="InterPro" id="IPR025411">
    <property type="entry name" value="DUF4136"/>
</dbReference>
<evidence type="ECO:0000313" key="3">
    <source>
        <dbReference type="Proteomes" id="UP000633278"/>
    </source>
</evidence>
<keyword evidence="3" id="KW-1185">Reference proteome</keyword>
<accession>A0A917HUV4</accession>
<dbReference type="AlphaFoldDB" id="A0A917HUV4"/>
<comment type="caution">
    <text evidence="2">The sequence shown here is derived from an EMBL/GenBank/DDBJ whole genome shotgun (WGS) entry which is preliminary data.</text>
</comment>
<proteinExistence type="predicted"/>
<dbReference type="Proteomes" id="UP000633278">
    <property type="component" value="Unassembled WGS sequence"/>
</dbReference>
<sequence>MLFLLISCSTTKVVYDYDVKTNFKAYKTYSFYEDVGAGFNNLDVNRTLAILEKELTVLGYTKAETPDFYINFSGNREGVANNEQVSVGFGNRGANIGIGIPLGSKKVLEKFTLDFIDHKTDQLIWQGVSKGTIKEQYTPEQRIAYLEKSIAKILSKFPPKKNN</sequence>
<name>A0A917HUV4_9FLAO</name>
<dbReference type="Gene3D" id="3.30.160.670">
    <property type="match status" value="1"/>
</dbReference>
<protein>
    <recommendedName>
        <fullName evidence="1">DUF4136 domain-containing protein</fullName>
    </recommendedName>
</protein>